<dbReference type="PIRSF" id="PIRSF029218">
    <property type="entry name" value="ParE"/>
    <property type="match status" value="1"/>
</dbReference>
<evidence type="ECO:0000313" key="5">
    <source>
        <dbReference type="Proteomes" id="UP000030960"/>
    </source>
</evidence>
<name>A0A0B3SM56_9RHOB</name>
<keyword evidence="5" id="KW-1185">Reference proteome</keyword>
<comment type="similarity">
    <text evidence="1 3">Belongs to the RelE toxin family.</text>
</comment>
<proteinExistence type="inferred from homology"/>
<evidence type="ECO:0000256" key="2">
    <source>
        <dbReference type="ARBA" id="ARBA00022649"/>
    </source>
</evidence>
<dbReference type="PANTHER" id="PTHR33755:SF9">
    <property type="entry name" value="TOXIN PARE1"/>
    <property type="match status" value="1"/>
</dbReference>
<dbReference type="AlphaFoldDB" id="A0A0B3SM56"/>
<keyword evidence="2" id="KW-1277">Toxin-antitoxin system</keyword>
<comment type="caution">
    <text evidence="4">The sequence shown here is derived from an EMBL/GenBank/DDBJ whole genome shotgun (WGS) entry which is preliminary data.</text>
</comment>
<dbReference type="OrthoDB" id="7173315at2"/>
<evidence type="ECO:0000256" key="1">
    <source>
        <dbReference type="ARBA" id="ARBA00006226"/>
    </source>
</evidence>
<dbReference type="Gene3D" id="3.30.2310.20">
    <property type="entry name" value="RelE-like"/>
    <property type="match status" value="1"/>
</dbReference>
<dbReference type="Pfam" id="PF05016">
    <property type="entry name" value="ParE_toxin"/>
    <property type="match status" value="1"/>
</dbReference>
<evidence type="ECO:0000256" key="3">
    <source>
        <dbReference type="PIRNR" id="PIRNR029218"/>
    </source>
</evidence>
<dbReference type="InterPro" id="IPR007712">
    <property type="entry name" value="RelE/ParE_toxin"/>
</dbReference>
<dbReference type="InterPro" id="IPR035093">
    <property type="entry name" value="RelE/ParE_toxin_dom_sf"/>
</dbReference>
<dbReference type="Proteomes" id="UP000030960">
    <property type="component" value="Unassembled WGS sequence"/>
</dbReference>
<accession>A0A0B3SM56</accession>
<dbReference type="EMBL" id="JSUQ01000016">
    <property type="protein sequence ID" value="KHQ51604.1"/>
    <property type="molecule type" value="Genomic_DNA"/>
</dbReference>
<protein>
    <recommendedName>
        <fullName evidence="3">Toxin</fullName>
    </recommendedName>
</protein>
<dbReference type="InterPro" id="IPR051803">
    <property type="entry name" value="TA_system_RelE-like_toxin"/>
</dbReference>
<reference evidence="4 5" key="1">
    <citation type="submission" date="2014-10" db="EMBL/GenBank/DDBJ databases">
        <title>Genome sequence of Ponticoccus sp. strain UMTAT08 isolated from clonal culture of toxic dinoflagellate Alexandrium tamiyavanichii.</title>
        <authorList>
            <person name="Gan H.Y."/>
            <person name="Muhd D.-D."/>
            <person name="Mohd Noor M.E."/>
            <person name="Yeong Y.S."/>
            <person name="Usup G."/>
        </authorList>
    </citation>
    <scope>NUCLEOTIDE SEQUENCE [LARGE SCALE GENOMIC DNA]</scope>
    <source>
        <strain evidence="4 5">UMTAT08</strain>
    </source>
</reference>
<dbReference type="InterPro" id="IPR028344">
    <property type="entry name" value="ParE1/4"/>
</dbReference>
<dbReference type="RefSeq" id="WP_043144422.1">
    <property type="nucleotide sequence ID" value="NZ_JSUQ01000016.1"/>
</dbReference>
<organism evidence="4 5">
    <name type="scientific">Mameliella alba</name>
    <dbReference type="NCBI Taxonomy" id="561184"/>
    <lineage>
        <taxon>Bacteria</taxon>
        <taxon>Pseudomonadati</taxon>
        <taxon>Pseudomonadota</taxon>
        <taxon>Alphaproteobacteria</taxon>
        <taxon>Rhodobacterales</taxon>
        <taxon>Roseobacteraceae</taxon>
        <taxon>Mameliella</taxon>
    </lineage>
</organism>
<gene>
    <name evidence="4" type="ORF">OA50_03766</name>
</gene>
<sequence>MARTRVSHYRLTPAAEADMTDIWTYTAAAWSADQADLYLRGLDEKLGILCQTPHIARERLEIVPPVRLHSYGSHLIIFQVEDDHLAVLRIVHSRQNWQVFLSS</sequence>
<evidence type="ECO:0000313" key="4">
    <source>
        <dbReference type="EMBL" id="KHQ51604.1"/>
    </source>
</evidence>
<dbReference type="PANTHER" id="PTHR33755">
    <property type="entry name" value="TOXIN PARE1-RELATED"/>
    <property type="match status" value="1"/>
</dbReference>